<feature type="compositionally biased region" description="Polar residues" evidence="1">
    <location>
        <begin position="1"/>
        <end position="10"/>
    </location>
</feature>
<gene>
    <name evidence="2" type="ORF">ACFOYY_40395</name>
</gene>
<name>A0ABV8FG41_9ACTN</name>
<evidence type="ECO:0000256" key="1">
    <source>
        <dbReference type="SAM" id="MobiDB-lite"/>
    </source>
</evidence>
<feature type="compositionally biased region" description="Basic and acidic residues" evidence="1">
    <location>
        <begin position="12"/>
        <end position="21"/>
    </location>
</feature>
<accession>A0ABV8FG41</accession>
<dbReference type="Proteomes" id="UP001595698">
    <property type="component" value="Unassembled WGS sequence"/>
</dbReference>
<proteinExistence type="predicted"/>
<comment type="caution">
    <text evidence="2">The sequence shown here is derived from an EMBL/GenBank/DDBJ whole genome shotgun (WGS) entry which is preliminary data.</text>
</comment>
<evidence type="ECO:0000313" key="3">
    <source>
        <dbReference type="Proteomes" id="UP001595698"/>
    </source>
</evidence>
<dbReference type="EMBL" id="JBHSBC010000056">
    <property type="protein sequence ID" value="MFC3986448.1"/>
    <property type="molecule type" value="Genomic_DNA"/>
</dbReference>
<dbReference type="RefSeq" id="WP_386196696.1">
    <property type="nucleotide sequence ID" value="NZ_JBHSBC010000056.1"/>
</dbReference>
<sequence length="314" mass="34718">MGRHSTTWTESAHPRDPDGKFAHGGGITGRTATARGMPDILAGSDIHTRKDGDVALDFHVNGDLSITTSKGSVRIPEESVPDLKQIIRDIDSESFTPGHEAWLKRVERKPDGTARTIPVGMIHKDDWDAYSLHLTPSSNASYDDVRNTPAVKLREKDINKIDDALRRRDAASRVDTGYGDLDVFMTDDNKFGLRHLGDDGRPVEVVFDKKSFAKLDGATNVVAEGFDDLDENGPDEGVTHVDVDTNVGKVRVEQLGEWRGDGPEDRFKITPLDGDDWGIYVEGTHQKAFDAAWEKAVNAAEMAGFFNRFSYLRP</sequence>
<feature type="region of interest" description="Disordered" evidence="1">
    <location>
        <begin position="1"/>
        <end position="36"/>
    </location>
</feature>
<keyword evidence="3" id="KW-1185">Reference proteome</keyword>
<organism evidence="2 3">
    <name type="scientific">Streptosporangium jomthongense</name>
    <dbReference type="NCBI Taxonomy" id="1193683"/>
    <lineage>
        <taxon>Bacteria</taxon>
        <taxon>Bacillati</taxon>
        <taxon>Actinomycetota</taxon>
        <taxon>Actinomycetes</taxon>
        <taxon>Streptosporangiales</taxon>
        <taxon>Streptosporangiaceae</taxon>
        <taxon>Streptosporangium</taxon>
    </lineage>
</organism>
<protein>
    <submittedName>
        <fullName evidence="2">Uncharacterized protein</fullName>
    </submittedName>
</protein>
<reference evidence="3" key="1">
    <citation type="journal article" date="2019" name="Int. J. Syst. Evol. Microbiol.">
        <title>The Global Catalogue of Microorganisms (GCM) 10K type strain sequencing project: providing services to taxonomists for standard genome sequencing and annotation.</title>
        <authorList>
            <consortium name="The Broad Institute Genomics Platform"/>
            <consortium name="The Broad Institute Genome Sequencing Center for Infectious Disease"/>
            <person name="Wu L."/>
            <person name="Ma J."/>
        </authorList>
    </citation>
    <scope>NUCLEOTIDE SEQUENCE [LARGE SCALE GENOMIC DNA]</scope>
    <source>
        <strain evidence="3">TBRC 7912</strain>
    </source>
</reference>
<evidence type="ECO:0000313" key="2">
    <source>
        <dbReference type="EMBL" id="MFC3986448.1"/>
    </source>
</evidence>